<dbReference type="EMBL" id="AWGB01000023">
    <property type="protein sequence ID" value="ESQ90458.1"/>
    <property type="molecule type" value="Genomic_DNA"/>
</dbReference>
<evidence type="ECO:0000256" key="1">
    <source>
        <dbReference type="SAM" id="MobiDB-lite"/>
    </source>
</evidence>
<gene>
    <name evidence="2" type="ORF">ABENE_12105</name>
</gene>
<comment type="caution">
    <text evidence="2">The sequence shown here is derived from an EMBL/GenBank/DDBJ whole genome shotgun (WGS) entry which is preliminary data.</text>
</comment>
<accession>V4RGH8</accession>
<feature type="region of interest" description="Disordered" evidence="1">
    <location>
        <begin position="1"/>
        <end position="21"/>
    </location>
</feature>
<proteinExistence type="predicted"/>
<dbReference type="RefSeq" id="WP_018082736.1">
    <property type="nucleotide sequence ID" value="NZ_AQWM01000018.1"/>
</dbReference>
<dbReference type="Proteomes" id="UP000017837">
    <property type="component" value="Unassembled WGS sequence"/>
</dbReference>
<reference evidence="2 3" key="1">
    <citation type="journal article" date="2014" name="Nature">
        <title>Sequential evolution of bacterial morphology by co-option of a developmental regulator.</title>
        <authorList>
            <person name="Jiang C."/>
            <person name="Brown P.J."/>
            <person name="Ducret A."/>
            <person name="Brun Y.V."/>
        </authorList>
    </citation>
    <scope>NUCLEOTIDE SEQUENCE [LARGE SCALE GENOMIC DNA]</scope>
    <source>
        <strain evidence="2 3">DSM 16100</strain>
    </source>
</reference>
<sequence length="156" mass="17838">MRKSDQPVRVRKPLPKSGLKATKHKMEENQLDWGPVIRWFGHVPLFHDAEVVSIELRRDPIPSIVRLFAFRMNSDIDERGYYRLDLHALVTFSLSGIGRVELDDWNHQNALQSLEIKKVDDAYQLDMVGAYGVHGLIAAKSIAVQVEPWLPDLAVK</sequence>
<name>V4RGH8_9CAUL</name>
<dbReference type="InterPro" id="IPR028957">
    <property type="entry name" value="Imm50"/>
</dbReference>
<dbReference type="PATRIC" id="fig|1121022.4.peg.2453"/>
<evidence type="ECO:0000313" key="2">
    <source>
        <dbReference type="EMBL" id="ESQ90458.1"/>
    </source>
</evidence>
<protein>
    <submittedName>
        <fullName evidence="2">Uncharacterized protein</fullName>
    </submittedName>
</protein>
<dbReference type="AlphaFoldDB" id="V4RGH8"/>
<evidence type="ECO:0000313" key="3">
    <source>
        <dbReference type="Proteomes" id="UP000017837"/>
    </source>
</evidence>
<dbReference type="Pfam" id="PF15594">
    <property type="entry name" value="Imm50"/>
    <property type="match status" value="1"/>
</dbReference>
<keyword evidence="3" id="KW-1185">Reference proteome</keyword>
<organism evidence="2 3">
    <name type="scientific">Asticcacaulis benevestitus DSM 16100 = ATCC BAA-896</name>
    <dbReference type="NCBI Taxonomy" id="1121022"/>
    <lineage>
        <taxon>Bacteria</taxon>
        <taxon>Pseudomonadati</taxon>
        <taxon>Pseudomonadota</taxon>
        <taxon>Alphaproteobacteria</taxon>
        <taxon>Caulobacterales</taxon>
        <taxon>Caulobacteraceae</taxon>
        <taxon>Asticcacaulis</taxon>
    </lineage>
</organism>